<sequence length="354" mass="38043">MKREELRALLREAPYDAMVLTSEISRRYATGFHSTAGAVYLSADQAVFYTDFRYVEAARAAVSGFEVREIGSGRSYSAVINELIGQDGVKKIALEDKQMTYAEYMSWSSALHAAAMRLEDGVERLRITKEDDEVGRIAAAQRIAERALEEVLNDIRIGVTEKEVAARLTYLMLHYGAENMSFDPIVVSGANSSKPHGVPTEKAIAAGDFVTMDFGCIVDGYCSDMTRTVAVGHVTDEMQTVYDTVLNAQLAGIACCKAGVTGRAVDAAARQVIADAGYGDAFGHGFGHGVGLEIHEAPTAGPRGEARLPAGAVVTAEPGIYLSGRFGVRIEDMLYVIEDGCINLTEAPKALVVL</sequence>
<evidence type="ECO:0000259" key="1">
    <source>
        <dbReference type="Pfam" id="PF00557"/>
    </source>
</evidence>
<dbReference type="Gene3D" id="3.90.230.10">
    <property type="entry name" value="Creatinase/methionine aminopeptidase superfamily"/>
    <property type="match status" value="1"/>
</dbReference>
<dbReference type="PANTHER" id="PTHR46112">
    <property type="entry name" value="AMINOPEPTIDASE"/>
    <property type="match status" value="1"/>
</dbReference>
<dbReference type="GO" id="GO:0004177">
    <property type="term" value="F:aminopeptidase activity"/>
    <property type="evidence" value="ECO:0007669"/>
    <property type="project" value="UniProtKB-KW"/>
</dbReference>
<dbReference type="InterPro" id="IPR029149">
    <property type="entry name" value="Creatin/AminoP/Spt16_N"/>
</dbReference>
<feature type="domain" description="Creatinase N-terminal" evidence="2">
    <location>
        <begin position="3"/>
        <end position="127"/>
    </location>
</feature>
<dbReference type="SUPFAM" id="SSF55920">
    <property type="entry name" value="Creatinase/aminopeptidase"/>
    <property type="match status" value="1"/>
</dbReference>
<evidence type="ECO:0000313" key="4">
    <source>
        <dbReference type="Proteomes" id="UP000606499"/>
    </source>
</evidence>
<dbReference type="InterPro" id="IPR036005">
    <property type="entry name" value="Creatinase/aminopeptidase-like"/>
</dbReference>
<protein>
    <submittedName>
        <fullName evidence="3">Aminopeptidase P family protein</fullName>
    </submittedName>
</protein>
<dbReference type="EMBL" id="JACOPL010000014">
    <property type="protein sequence ID" value="MBC5726340.1"/>
    <property type="molecule type" value="Genomic_DNA"/>
</dbReference>
<evidence type="ECO:0000313" key="3">
    <source>
        <dbReference type="EMBL" id="MBC5726340.1"/>
    </source>
</evidence>
<organism evidence="3 4">
    <name type="scientific">Agathobaculum faecis</name>
    <dbReference type="NCBI Taxonomy" id="2763013"/>
    <lineage>
        <taxon>Bacteria</taxon>
        <taxon>Bacillati</taxon>
        <taxon>Bacillota</taxon>
        <taxon>Clostridia</taxon>
        <taxon>Eubacteriales</taxon>
        <taxon>Butyricicoccaceae</taxon>
        <taxon>Agathobaculum</taxon>
    </lineage>
</organism>
<reference evidence="3" key="1">
    <citation type="submission" date="2020-08" db="EMBL/GenBank/DDBJ databases">
        <title>Genome public.</title>
        <authorList>
            <person name="Liu C."/>
            <person name="Sun Q."/>
        </authorList>
    </citation>
    <scope>NUCLEOTIDE SEQUENCE</scope>
    <source>
        <strain evidence="3">NSJ-28</strain>
    </source>
</reference>
<dbReference type="PANTHER" id="PTHR46112:SF3">
    <property type="entry name" value="AMINOPEPTIDASE YPDF"/>
    <property type="match status" value="1"/>
</dbReference>
<dbReference type="GO" id="GO:0008235">
    <property type="term" value="F:metalloexopeptidase activity"/>
    <property type="evidence" value="ECO:0007669"/>
    <property type="project" value="UniProtKB-ARBA"/>
</dbReference>
<dbReference type="Pfam" id="PF01321">
    <property type="entry name" value="Creatinase_N"/>
    <property type="match status" value="1"/>
</dbReference>
<gene>
    <name evidence="3" type="ORF">H8S45_12835</name>
</gene>
<proteinExistence type="predicted"/>
<keyword evidence="3" id="KW-0031">Aminopeptidase</keyword>
<dbReference type="Proteomes" id="UP000606499">
    <property type="component" value="Unassembled WGS sequence"/>
</dbReference>
<accession>A0A923LYD1</accession>
<dbReference type="RefSeq" id="WP_054328077.1">
    <property type="nucleotide sequence ID" value="NZ_JACOPL010000014.1"/>
</dbReference>
<feature type="domain" description="Peptidase M24" evidence="1">
    <location>
        <begin position="137"/>
        <end position="337"/>
    </location>
</feature>
<keyword evidence="3" id="KW-0645">Protease</keyword>
<name>A0A923LYD1_9FIRM</name>
<dbReference type="InterPro" id="IPR001714">
    <property type="entry name" value="Pept_M24_MAP"/>
</dbReference>
<dbReference type="InterPro" id="IPR000994">
    <property type="entry name" value="Pept_M24"/>
</dbReference>
<dbReference type="SUPFAM" id="SSF53092">
    <property type="entry name" value="Creatinase/prolidase N-terminal domain"/>
    <property type="match status" value="1"/>
</dbReference>
<dbReference type="InterPro" id="IPR000587">
    <property type="entry name" value="Creatinase_N"/>
</dbReference>
<dbReference type="CDD" id="cd01092">
    <property type="entry name" value="APP-like"/>
    <property type="match status" value="1"/>
</dbReference>
<keyword evidence="4" id="KW-1185">Reference proteome</keyword>
<evidence type="ECO:0000259" key="2">
    <source>
        <dbReference type="Pfam" id="PF01321"/>
    </source>
</evidence>
<keyword evidence="3" id="KW-0378">Hydrolase</keyword>
<comment type="caution">
    <text evidence="3">The sequence shown here is derived from an EMBL/GenBank/DDBJ whole genome shotgun (WGS) entry which is preliminary data.</text>
</comment>
<dbReference type="AlphaFoldDB" id="A0A923LYD1"/>
<dbReference type="PRINTS" id="PR00599">
    <property type="entry name" value="MAPEPTIDASE"/>
</dbReference>
<dbReference type="Gene3D" id="3.40.350.10">
    <property type="entry name" value="Creatinase/prolidase N-terminal domain"/>
    <property type="match status" value="1"/>
</dbReference>
<dbReference type="Pfam" id="PF00557">
    <property type="entry name" value="Peptidase_M24"/>
    <property type="match status" value="1"/>
</dbReference>
<dbReference type="InterPro" id="IPR050659">
    <property type="entry name" value="Peptidase_M24B"/>
</dbReference>